<dbReference type="GO" id="GO:0009507">
    <property type="term" value="C:chloroplast"/>
    <property type="evidence" value="ECO:0007669"/>
    <property type="project" value="UniProtKB-SubCell"/>
</dbReference>
<dbReference type="Pfam" id="PF00504">
    <property type="entry name" value="Chloroa_b-bind"/>
    <property type="match status" value="1"/>
</dbReference>
<keyword evidence="8" id="KW-0732">Signal</keyword>
<dbReference type="InterPro" id="IPR022796">
    <property type="entry name" value="Chloroa_b-bind"/>
</dbReference>
<evidence type="ECO:0000256" key="4">
    <source>
        <dbReference type="ARBA" id="ARBA00022528"/>
    </source>
</evidence>
<keyword evidence="4" id="KW-0150">Chloroplast</keyword>
<protein>
    <submittedName>
        <fullName evidence="9">Uncharacterized protein</fullName>
    </submittedName>
</protein>
<evidence type="ECO:0000256" key="3">
    <source>
        <dbReference type="ARBA" id="ARBA00005933"/>
    </source>
</evidence>
<dbReference type="PANTHER" id="PTHR21649">
    <property type="entry name" value="CHLOROPHYLL A/B BINDING PROTEIN"/>
    <property type="match status" value="1"/>
</dbReference>
<comment type="similarity">
    <text evidence="3">Belongs to the fucoxanthin chlorophyll protein family.</text>
</comment>
<keyword evidence="7" id="KW-0157">Chromophore</keyword>
<feature type="binding site" evidence="7">
    <location>
        <position position="240"/>
    </location>
    <ligand>
        <name>chlorophyll a</name>
        <dbReference type="ChEBI" id="CHEBI:58416"/>
        <label>1</label>
    </ligand>
</feature>
<feature type="chain" id="PRO_5031463734" evidence="8">
    <location>
        <begin position="25"/>
        <end position="280"/>
    </location>
</feature>
<evidence type="ECO:0000256" key="8">
    <source>
        <dbReference type="SAM" id="SignalP"/>
    </source>
</evidence>
<evidence type="ECO:0000256" key="5">
    <source>
        <dbReference type="ARBA" id="ARBA00022531"/>
    </source>
</evidence>
<dbReference type="EMBL" id="HBGS01064014">
    <property type="protein sequence ID" value="CAD9498624.1"/>
    <property type="molecule type" value="Transcribed_RNA"/>
</dbReference>
<dbReference type="GO" id="GO:0016168">
    <property type="term" value="F:chlorophyll binding"/>
    <property type="evidence" value="ECO:0007669"/>
    <property type="project" value="UniProtKB-KW"/>
</dbReference>
<dbReference type="Gene3D" id="1.10.3460.10">
    <property type="entry name" value="Chlorophyll a/b binding protein domain"/>
    <property type="match status" value="1"/>
</dbReference>
<feature type="binding site" evidence="7">
    <location>
        <position position="138"/>
    </location>
    <ligand>
        <name>chlorophyll a</name>
        <dbReference type="ChEBI" id="CHEBI:58416"/>
        <label>1</label>
    </ligand>
</feature>
<gene>
    <name evidence="9" type="ORF">DSPE1174_LOCUS33380</name>
</gene>
<dbReference type="GO" id="GO:0016020">
    <property type="term" value="C:membrane"/>
    <property type="evidence" value="ECO:0007669"/>
    <property type="project" value="InterPro"/>
</dbReference>
<evidence type="ECO:0000313" key="9">
    <source>
        <dbReference type="EMBL" id="CAD9498624.1"/>
    </source>
</evidence>
<feature type="binding site" description="axial binding residue" evidence="7">
    <location>
        <position position="209"/>
    </location>
    <ligand>
        <name>chlorophyll b</name>
        <dbReference type="ChEBI" id="CHEBI:61721"/>
        <label>1</label>
    </ligand>
    <ligandPart>
        <name>Mg</name>
        <dbReference type="ChEBI" id="CHEBI:25107"/>
    </ligandPart>
</feature>
<feature type="binding site" evidence="7">
    <location>
        <position position="141"/>
    </location>
    <ligand>
        <name>chlorophyll a</name>
        <dbReference type="ChEBI" id="CHEBI:58416"/>
        <label>1</label>
    </ligand>
</feature>
<organism evidence="9">
    <name type="scientific">Octactis speculum</name>
    <dbReference type="NCBI Taxonomy" id="3111310"/>
    <lineage>
        <taxon>Eukaryota</taxon>
        <taxon>Sar</taxon>
        <taxon>Stramenopiles</taxon>
        <taxon>Ochrophyta</taxon>
        <taxon>Dictyochophyceae</taxon>
        <taxon>Dictyochales</taxon>
        <taxon>Dictyochaceae</taxon>
        <taxon>Octactis</taxon>
    </lineage>
</organism>
<dbReference type="AlphaFoldDB" id="A0A7S2HS55"/>
<comment type="function">
    <text evidence="1">The light-harvesting complex (LHC) functions as a light receptor, it captures and delivers excitation energy to photosystems with which it is closely associated. Energy is transferred from the carotenoid and chlorophyll C (or B) to chlorophyll A and the photosynthetic reaction centers where it is used to synthesize ATP and reducing power.</text>
</comment>
<feature type="binding site" evidence="7">
    <location>
        <position position="242"/>
    </location>
    <ligand>
        <name>chlorophyll a</name>
        <dbReference type="ChEBI" id="CHEBI:58416"/>
        <label>1</label>
    </ligand>
</feature>
<evidence type="ECO:0000256" key="7">
    <source>
        <dbReference type="PIRSR" id="PIRSR601344-1"/>
    </source>
</evidence>
<proteinExistence type="inferred from homology"/>
<reference evidence="9" key="1">
    <citation type="submission" date="2021-01" db="EMBL/GenBank/DDBJ databases">
        <authorList>
            <person name="Corre E."/>
            <person name="Pelletier E."/>
            <person name="Niang G."/>
            <person name="Scheremetjew M."/>
            <person name="Finn R."/>
            <person name="Kale V."/>
            <person name="Holt S."/>
            <person name="Cochrane G."/>
            <person name="Meng A."/>
            <person name="Brown T."/>
            <person name="Cohen L."/>
        </authorList>
    </citation>
    <scope>NUCLEOTIDE SEQUENCE</scope>
    <source>
        <strain evidence="9">CCMP1381</strain>
    </source>
</reference>
<feature type="binding site" evidence="7">
    <location>
        <position position="237"/>
    </location>
    <ligand>
        <name>chlorophyll a</name>
        <dbReference type="ChEBI" id="CHEBI:58416"/>
        <label>1</label>
    </ligand>
</feature>
<evidence type="ECO:0000256" key="2">
    <source>
        <dbReference type="ARBA" id="ARBA00004229"/>
    </source>
</evidence>
<name>A0A7S2HS55_9STRA</name>
<dbReference type="InterPro" id="IPR001344">
    <property type="entry name" value="Chloro_AB-bd_pln"/>
</dbReference>
<sequence>MEMMFTKRQLCVLIALAPFQSAAFAPLNSARVHIRRADGFPQFVTEEPTADASLPVTPVAEEPKMLDTSTAPVTDRIYTTKEVTTSQRAGQNSFDEVDTKIFVRPKLFDEVKLAGDAGFDPFGLATDKAVLLSYRGAELRHARLAMLATIGWPISEIVQPKLAESLGLPAAVSTGGTAPSVLNGGLGSISPGFWLIAVGAAAAIELKSLDMEKSGAMPGDVGFDPLGMDSPQMADAELLNGRLAMLAITGFAVQEAASRVTGVPVPVILETPQFFKPMFQ</sequence>
<keyword evidence="6" id="KW-0934">Plastid</keyword>
<accession>A0A7S2HS55</accession>
<dbReference type="SUPFAM" id="SSF103511">
    <property type="entry name" value="Chlorophyll a-b binding protein"/>
    <property type="match status" value="1"/>
</dbReference>
<evidence type="ECO:0000256" key="6">
    <source>
        <dbReference type="ARBA" id="ARBA00022640"/>
    </source>
</evidence>
<dbReference type="GO" id="GO:0009765">
    <property type="term" value="P:photosynthesis, light harvesting"/>
    <property type="evidence" value="ECO:0007669"/>
    <property type="project" value="InterPro"/>
</dbReference>
<feature type="signal peptide" evidence="8">
    <location>
        <begin position="1"/>
        <end position="24"/>
    </location>
</feature>
<comment type="subcellular location">
    <subcellularLocation>
        <location evidence="2">Plastid</location>
        <location evidence="2">Chloroplast</location>
    </subcellularLocation>
</comment>
<feature type="binding site" description="axial binding residue" evidence="7">
    <location>
        <position position="143"/>
    </location>
    <ligand>
        <name>chlorophyll b</name>
        <dbReference type="ChEBI" id="CHEBI:61721"/>
        <label>1</label>
    </ligand>
    <ligandPart>
        <name>Mg</name>
        <dbReference type="ChEBI" id="CHEBI:25107"/>
    </ligandPart>
</feature>
<evidence type="ECO:0000256" key="1">
    <source>
        <dbReference type="ARBA" id="ARBA00004022"/>
    </source>
</evidence>
<keyword evidence="5" id="KW-0602">Photosynthesis</keyword>
<feature type="binding site" evidence="7">
    <location>
        <position position="254"/>
    </location>
    <ligand>
        <name>chlorophyll a</name>
        <dbReference type="ChEBI" id="CHEBI:58416"/>
        <label>1</label>
    </ligand>
</feature>
<keyword evidence="7" id="KW-0148">Chlorophyll</keyword>